<comment type="subcellular location">
    <subcellularLocation>
        <location evidence="1">Cell membrane</location>
        <topology evidence="1">Multi-pass membrane protein</topology>
    </subcellularLocation>
</comment>
<evidence type="ECO:0000259" key="15">
    <source>
        <dbReference type="PROSITE" id="PS50262"/>
    </source>
</evidence>
<dbReference type="Proteomes" id="UP001557470">
    <property type="component" value="Unassembled WGS sequence"/>
</dbReference>
<dbReference type="InterPro" id="IPR000276">
    <property type="entry name" value="GPCR_Rhodpsn"/>
</dbReference>
<feature type="transmembrane region" description="Helical" evidence="13">
    <location>
        <begin position="80"/>
        <end position="100"/>
    </location>
</feature>
<dbReference type="PROSITE" id="PS50262">
    <property type="entry name" value="G_PROTEIN_RECEP_F1_2"/>
    <property type="match status" value="1"/>
</dbReference>
<feature type="transmembrane region" description="Helical" evidence="13">
    <location>
        <begin position="151"/>
        <end position="169"/>
    </location>
</feature>
<comment type="caution">
    <text evidence="16">The sequence shown here is derived from an EMBL/GenBank/DDBJ whole genome shotgun (WGS) entry which is preliminary data.</text>
</comment>
<name>A0ABD0WL92_UMBPY</name>
<evidence type="ECO:0000256" key="10">
    <source>
        <dbReference type="ARBA" id="ARBA00023224"/>
    </source>
</evidence>
<feature type="transmembrane region" description="Helical" evidence="13">
    <location>
        <begin position="281"/>
        <end position="305"/>
    </location>
</feature>
<feature type="disulfide bond" evidence="11">
    <location>
        <begin position="146"/>
        <end position="225"/>
    </location>
</feature>
<dbReference type="SUPFAM" id="SSF81321">
    <property type="entry name" value="Family A G protein-coupled receptor-like"/>
    <property type="match status" value="1"/>
</dbReference>
<keyword evidence="17" id="KW-1185">Reference proteome</keyword>
<evidence type="ECO:0000313" key="16">
    <source>
        <dbReference type="EMBL" id="KAL0974299.1"/>
    </source>
</evidence>
<feature type="signal peptide" evidence="14">
    <location>
        <begin position="1"/>
        <end position="33"/>
    </location>
</feature>
<proteinExistence type="predicted"/>
<evidence type="ECO:0000256" key="1">
    <source>
        <dbReference type="ARBA" id="ARBA00004651"/>
    </source>
</evidence>
<feature type="region of interest" description="Disordered" evidence="12">
    <location>
        <begin position="360"/>
        <end position="397"/>
    </location>
</feature>
<protein>
    <recommendedName>
        <fullName evidence="15">G-protein coupled receptors family 1 profile domain-containing protein</fullName>
    </recommendedName>
</protein>
<dbReference type="PRINTS" id="PR01428">
    <property type="entry name" value="PROTEASEAR"/>
</dbReference>
<evidence type="ECO:0000256" key="7">
    <source>
        <dbReference type="ARBA" id="ARBA00023157"/>
    </source>
</evidence>
<dbReference type="Gene3D" id="1.20.1070.10">
    <property type="entry name" value="Rhodopsin 7-helix transmembrane proteins"/>
    <property type="match status" value="1"/>
</dbReference>
<keyword evidence="5" id="KW-0297">G-protein coupled receptor</keyword>
<reference evidence="16 17" key="1">
    <citation type="submission" date="2024-06" db="EMBL/GenBank/DDBJ databases">
        <authorList>
            <person name="Pan Q."/>
            <person name="Wen M."/>
            <person name="Jouanno E."/>
            <person name="Zahm M."/>
            <person name="Klopp C."/>
            <person name="Cabau C."/>
            <person name="Louis A."/>
            <person name="Berthelot C."/>
            <person name="Parey E."/>
            <person name="Roest Crollius H."/>
            <person name="Montfort J."/>
            <person name="Robinson-Rechavi M."/>
            <person name="Bouchez O."/>
            <person name="Lampietro C."/>
            <person name="Lopez Roques C."/>
            <person name="Donnadieu C."/>
            <person name="Postlethwait J."/>
            <person name="Bobe J."/>
            <person name="Verreycken H."/>
            <person name="Guiguen Y."/>
        </authorList>
    </citation>
    <scope>NUCLEOTIDE SEQUENCE [LARGE SCALE GENOMIC DNA]</scope>
    <source>
        <strain evidence="16">Up_M1</strain>
        <tissue evidence="16">Testis</tissue>
    </source>
</reference>
<keyword evidence="6 13" id="KW-0472">Membrane</keyword>
<accession>A0ABD0WL92</accession>
<dbReference type="GO" id="GO:0005886">
    <property type="term" value="C:plasma membrane"/>
    <property type="evidence" value="ECO:0007669"/>
    <property type="project" value="UniProtKB-SubCell"/>
</dbReference>
<keyword evidence="9" id="KW-0325">Glycoprotein</keyword>
<dbReference type="EMBL" id="JAGEUA010000006">
    <property type="protein sequence ID" value="KAL0974299.1"/>
    <property type="molecule type" value="Genomic_DNA"/>
</dbReference>
<dbReference type="InterPro" id="IPR003912">
    <property type="entry name" value="Protea_act_rcpt"/>
</dbReference>
<dbReference type="PRINTS" id="PR01430">
    <property type="entry name" value="PROTEASEAR4"/>
</dbReference>
<feature type="chain" id="PRO_5044816266" description="G-protein coupled receptors family 1 profile domain-containing protein" evidence="14">
    <location>
        <begin position="34"/>
        <end position="397"/>
    </location>
</feature>
<evidence type="ECO:0000256" key="12">
    <source>
        <dbReference type="SAM" id="MobiDB-lite"/>
    </source>
</evidence>
<evidence type="ECO:0000256" key="3">
    <source>
        <dbReference type="ARBA" id="ARBA00022692"/>
    </source>
</evidence>
<dbReference type="PANTHER" id="PTHR24232">
    <property type="entry name" value="G-PROTEIN COUPLED RECEPTOR"/>
    <property type="match status" value="1"/>
</dbReference>
<dbReference type="InterPro" id="IPR017452">
    <property type="entry name" value="GPCR_Rhodpsn_7TM"/>
</dbReference>
<feature type="transmembrane region" description="Helical" evidence="13">
    <location>
        <begin position="190"/>
        <end position="210"/>
    </location>
</feature>
<evidence type="ECO:0000256" key="4">
    <source>
        <dbReference type="ARBA" id="ARBA00022989"/>
    </source>
</evidence>
<evidence type="ECO:0000256" key="5">
    <source>
        <dbReference type="ARBA" id="ARBA00023040"/>
    </source>
</evidence>
<evidence type="ECO:0000313" key="17">
    <source>
        <dbReference type="Proteomes" id="UP001557470"/>
    </source>
</evidence>
<sequence>MIRILCFNMGISASNKALLFLLTVSSHIPGCSPAPTVCPNTGKMPRGFIPKPDACNQTTVTDEQFQDFQSPTIKVTVPTLYMISFSVGLPANILALWVLLFHTKKLPSTILLINLTITDLMLLAVLPFRIIYHYKGNDWVFGEPFCRLVTAVFYGNIYGSVLCLMFIAGDRYVALVHPFGAQTFRSRKTSLFMTVAVWVVVLSSMIPLLISKQSLKLDKPPITTCHDVLSENEQQTYFRPYFLTLFFLCFLLPLLVVLYCYGSVIRALMEEDQRYARAIQLTVLVMLVFLGCLLPSNILLLLHYSGSYLVANGKDLYLPYVVSLAVSSFNSYIDPFIFYYVSDDFRNKVRVALCCHRKDSNTGKQASYSSSKGTQRSKVTLLSKASPSPRESEGEVA</sequence>
<evidence type="ECO:0000256" key="14">
    <source>
        <dbReference type="SAM" id="SignalP"/>
    </source>
</evidence>
<feature type="domain" description="G-protein coupled receptors family 1 profile" evidence="15">
    <location>
        <begin position="91"/>
        <end position="338"/>
    </location>
</feature>
<dbReference type="PRINTS" id="PR00237">
    <property type="entry name" value="GPCRRHODOPSN"/>
</dbReference>
<evidence type="ECO:0000256" key="9">
    <source>
        <dbReference type="ARBA" id="ARBA00023180"/>
    </source>
</evidence>
<dbReference type="AlphaFoldDB" id="A0ABD0WL92"/>
<dbReference type="FunFam" id="1.20.1070.10:FF:000040">
    <property type="entry name" value="Coagulation factor 2 (thrombin) receptor"/>
    <property type="match status" value="1"/>
</dbReference>
<evidence type="ECO:0000256" key="6">
    <source>
        <dbReference type="ARBA" id="ARBA00023136"/>
    </source>
</evidence>
<keyword evidence="4 13" id="KW-1133">Transmembrane helix</keyword>
<keyword evidence="2" id="KW-1003">Cell membrane</keyword>
<dbReference type="PANTHER" id="PTHR24232:SF22">
    <property type="entry name" value="PROTEINASE-ACTIVATED RECEPTOR 4"/>
    <property type="match status" value="1"/>
</dbReference>
<feature type="transmembrane region" description="Helical" evidence="13">
    <location>
        <begin position="317"/>
        <end position="341"/>
    </location>
</feature>
<dbReference type="GO" id="GO:0004930">
    <property type="term" value="F:G protein-coupled receptor activity"/>
    <property type="evidence" value="ECO:0007669"/>
    <property type="project" value="UniProtKB-KW"/>
</dbReference>
<keyword evidence="7 11" id="KW-1015">Disulfide bond</keyword>
<organism evidence="16 17">
    <name type="scientific">Umbra pygmaea</name>
    <name type="common">Eastern mudminnow</name>
    <dbReference type="NCBI Taxonomy" id="75934"/>
    <lineage>
        <taxon>Eukaryota</taxon>
        <taxon>Metazoa</taxon>
        <taxon>Chordata</taxon>
        <taxon>Craniata</taxon>
        <taxon>Vertebrata</taxon>
        <taxon>Euteleostomi</taxon>
        <taxon>Actinopterygii</taxon>
        <taxon>Neopterygii</taxon>
        <taxon>Teleostei</taxon>
        <taxon>Protacanthopterygii</taxon>
        <taxon>Esociformes</taxon>
        <taxon>Umbridae</taxon>
        <taxon>Umbra</taxon>
    </lineage>
</organism>
<keyword evidence="10" id="KW-0807">Transducer</keyword>
<dbReference type="InterPro" id="IPR003944">
    <property type="entry name" value="Prot_act_rcpt_4"/>
</dbReference>
<keyword evidence="3 13" id="KW-0812">Transmembrane</keyword>
<feature type="transmembrane region" description="Helical" evidence="13">
    <location>
        <begin position="241"/>
        <end position="261"/>
    </location>
</feature>
<gene>
    <name evidence="16" type="ORF">UPYG_G00218500</name>
</gene>
<keyword evidence="14" id="KW-0732">Signal</keyword>
<evidence type="ECO:0000256" key="2">
    <source>
        <dbReference type="ARBA" id="ARBA00022475"/>
    </source>
</evidence>
<keyword evidence="8" id="KW-0675">Receptor</keyword>
<evidence type="ECO:0000256" key="8">
    <source>
        <dbReference type="ARBA" id="ARBA00023170"/>
    </source>
</evidence>
<feature type="transmembrane region" description="Helical" evidence="13">
    <location>
        <begin position="112"/>
        <end position="131"/>
    </location>
</feature>
<evidence type="ECO:0000256" key="13">
    <source>
        <dbReference type="SAM" id="Phobius"/>
    </source>
</evidence>
<evidence type="ECO:0000256" key="11">
    <source>
        <dbReference type="PIRSR" id="PIRSR603912-52"/>
    </source>
</evidence>
<dbReference type="Pfam" id="PF00001">
    <property type="entry name" value="7tm_1"/>
    <property type="match status" value="1"/>
</dbReference>
<feature type="compositionally biased region" description="Polar residues" evidence="12">
    <location>
        <begin position="362"/>
        <end position="386"/>
    </location>
</feature>